<keyword evidence="2" id="KW-1185">Reference proteome</keyword>
<evidence type="ECO:0000313" key="2">
    <source>
        <dbReference type="Proteomes" id="UP001220478"/>
    </source>
</evidence>
<dbReference type="RefSeq" id="WP_315569755.1">
    <property type="nucleotide sequence ID" value="NZ_CP118866.1"/>
</dbReference>
<dbReference type="Pfam" id="PF04025">
    <property type="entry name" value="RemA-like"/>
    <property type="match status" value="1"/>
</dbReference>
<gene>
    <name evidence="1" type="ORF">PYS61_01925</name>
</gene>
<name>A0ABY8C5H8_9FIRM</name>
<sequence length="84" mass="9417">MYIDVGGNICIAIRTIVAVFDLDSITASAKNKTGDFLHLAAENARLITVEAESLPQSLILTTQTAYLSPYSSKKIRERLLRWRY</sequence>
<evidence type="ECO:0000313" key="1">
    <source>
        <dbReference type="EMBL" id="WEG35952.1"/>
    </source>
</evidence>
<accession>A0ABY8C5H8</accession>
<dbReference type="Proteomes" id="UP001220478">
    <property type="component" value="Chromosome"/>
</dbReference>
<proteinExistence type="predicted"/>
<protein>
    <submittedName>
        <fullName evidence="1">DUF370 domain-containing protein</fullName>
    </submittedName>
</protein>
<reference evidence="1 2" key="1">
    <citation type="submission" date="2023-02" db="EMBL/GenBank/DDBJ databases">
        <title>Novel Oscillospiraceae bacterial genomes.</title>
        <authorList>
            <person name="Srinivasan S."/>
            <person name="Austin M.N."/>
            <person name="Fiedler T.L."/>
            <person name="Strenk S.M."/>
            <person name="Agnew K.J."/>
            <person name="Nagana Gowda G.A."/>
            <person name="Raftery D."/>
            <person name="Beamer M.A."/>
            <person name="Achilles S.L."/>
            <person name="Wiesenfeld H.C."/>
            <person name="Fredricks D.N."/>
            <person name="Hillier S.L."/>
        </authorList>
    </citation>
    <scope>NUCLEOTIDE SEQUENCE [LARGE SCALE GENOMIC DNA]</scope>
    <source>
        <strain evidence="1 2">CHIC02 1186E3-8</strain>
    </source>
</reference>
<dbReference type="EMBL" id="CP118868">
    <property type="protein sequence ID" value="WEG35952.1"/>
    <property type="molecule type" value="Genomic_DNA"/>
</dbReference>
<dbReference type="InterPro" id="IPR007169">
    <property type="entry name" value="RemA-like"/>
</dbReference>
<organism evidence="1 2">
    <name type="scientific">Amygdalobacter indicium</name>
    <dbReference type="NCBI Taxonomy" id="3029272"/>
    <lineage>
        <taxon>Bacteria</taxon>
        <taxon>Bacillati</taxon>
        <taxon>Bacillota</taxon>
        <taxon>Clostridia</taxon>
        <taxon>Eubacteriales</taxon>
        <taxon>Oscillospiraceae</taxon>
        <taxon>Amygdalobacter</taxon>
    </lineage>
</organism>